<dbReference type="RefSeq" id="XP_066008731.1">
    <property type="nucleotide sequence ID" value="XM_066151788.1"/>
</dbReference>
<accession>A0A7J6J6P8</accession>
<evidence type="ECO:0000313" key="2">
    <source>
        <dbReference type="EMBL" id="KAF4484579.1"/>
    </source>
</evidence>
<protein>
    <submittedName>
        <fullName evidence="2">Uncharacterized protein</fullName>
    </submittedName>
</protein>
<dbReference type="EMBL" id="ANPB02000004">
    <property type="protein sequence ID" value="KAF4484579.1"/>
    <property type="molecule type" value="Genomic_DNA"/>
</dbReference>
<reference evidence="2 3" key="2">
    <citation type="submission" date="2020-04" db="EMBL/GenBank/DDBJ databases">
        <title>Genome sequencing and assembly of multiple isolates from the Colletotrichum gloeosporioides species complex.</title>
        <authorList>
            <person name="Gan P."/>
            <person name="Shirasu K."/>
        </authorList>
    </citation>
    <scope>NUCLEOTIDE SEQUENCE [LARGE SCALE GENOMIC DNA]</scope>
    <source>
        <strain evidence="2 3">Nara gc5</strain>
    </source>
</reference>
<feature type="region of interest" description="Disordered" evidence="1">
    <location>
        <begin position="1"/>
        <end position="40"/>
    </location>
</feature>
<feature type="compositionally biased region" description="Basic and acidic residues" evidence="1">
    <location>
        <begin position="1"/>
        <end position="16"/>
    </location>
</feature>
<reference evidence="2 3" key="1">
    <citation type="submission" date="2012-08" db="EMBL/GenBank/DDBJ databases">
        <authorList>
            <person name="Gan P.H.P."/>
            <person name="Ikeda K."/>
            <person name="Irieda H."/>
            <person name="Narusaka M."/>
            <person name="O'Connell R.J."/>
            <person name="Narusaka Y."/>
            <person name="Takano Y."/>
            <person name="Kubo Y."/>
            <person name="Shirasu K."/>
        </authorList>
    </citation>
    <scope>NUCLEOTIDE SEQUENCE [LARGE SCALE GENOMIC DNA]</scope>
    <source>
        <strain evidence="2 3">Nara gc5</strain>
    </source>
</reference>
<sequence length="117" mass="13265">MDENRLGPREVGDPSSKDTLGSTQLRGVGPPSDRLHSLSRPRWSGVVERASSVLVSSLTQYAGKALSNESYRKPEEEDQRLCSVFEKGCGYSEREKWRFNSYQYVQHHNLLIVGEHL</sequence>
<dbReference type="InParanoid" id="A0A7J6J6P8"/>
<organism evidence="2 3">
    <name type="scientific">Colletotrichum fructicola (strain Nara gc5)</name>
    <name type="common">Anthracnose fungus</name>
    <name type="synonym">Colletotrichum gloeosporioides (strain Nara gc5)</name>
    <dbReference type="NCBI Taxonomy" id="1213859"/>
    <lineage>
        <taxon>Eukaryota</taxon>
        <taxon>Fungi</taxon>
        <taxon>Dikarya</taxon>
        <taxon>Ascomycota</taxon>
        <taxon>Pezizomycotina</taxon>
        <taxon>Sordariomycetes</taxon>
        <taxon>Hypocreomycetidae</taxon>
        <taxon>Glomerellales</taxon>
        <taxon>Glomerellaceae</taxon>
        <taxon>Colletotrichum</taxon>
        <taxon>Colletotrichum gloeosporioides species complex</taxon>
    </lineage>
</organism>
<dbReference type="Proteomes" id="UP000011096">
    <property type="component" value="Unassembled WGS sequence"/>
</dbReference>
<comment type="caution">
    <text evidence="2">The sequence shown here is derived from an EMBL/GenBank/DDBJ whole genome shotgun (WGS) entry which is preliminary data.</text>
</comment>
<evidence type="ECO:0000256" key="1">
    <source>
        <dbReference type="SAM" id="MobiDB-lite"/>
    </source>
</evidence>
<keyword evidence="3" id="KW-1185">Reference proteome</keyword>
<dbReference type="AlphaFoldDB" id="A0A7J6J6P8"/>
<dbReference type="GeneID" id="90979940"/>
<proteinExistence type="predicted"/>
<name>A0A7J6J6P8_COLFN</name>
<evidence type="ECO:0000313" key="3">
    <source>
        <dbReference type="Proteomes" id="UP000011096"/>
    </source>
</evidence>
<gene>
    <name evidence="2" type="ORF">CGGC5_v007040</name>
</gene>